<gene>
    <name evidence="7" type="ORF">SAMN04488522_103199</name>
</gene>
<dbReference type="InterPro" id="IPR013324">
    <property type="entry name" value="RNA_pol_sigma_r3/r4-like"/>
</dbReference>
<dbReference type="Gene3D" id="1.10.1740.10">
    <property type="match status" value="1"/>
</dbReference>
<protein>
    <submittedName>
        <fullName evidence="7">RNA polymerase sigma-70 factor, ECF subfamily</fullName>
    </submittedName>
</protein>
<dbReference type="SUPFAM" id="SSF88659">
    <property type="entry name" value="Sigma3 and sigma4 domains of RNA polymerase sigma factors"/>
    <property type="match status" value="1"/>
</dbReference>
<dbReference type="NCBIfam" id="TIGR02937">
    <property type="entry name" value="sigma70-ECF"/>
    <property type="match status" value="1"/>
</dbReference>
<dbReference type="SUPFAM" id="SSF88946">
    <property type="entry name" value="Sigma2 domain of RNA polymerase sigma factors"/>
    <property type="match status" value="1"/>
</dbReference>
<evidence type="ECO:0000259" key="6">
    <source>
        <dbReference type="Pfam" id="PF08281"/>
    </source>
</evidence>
<dbReference type="InterPro" id="IPR036388">
    <property type="entry name" value="WH-like_DNA-bd_sf"/>
</dbReference>
<comment type="similarity">
    <text evidence="1">Belongs to the sigma-70 factor family. ECF subfamily.</text>
</comment>
<dbReference type="EMBL" id="FQUQ01000003">
    <property type="protein sequence ID" value="SHF65414.1"/>
    <property type="molecule type" value="Genomic_DNA"/>
</dbReference>
<dbReference type="Gene3D" id="1.10.10.10">
    <property type="entry name" value="Winged helix-like DNA-binding domain superfamily/Winged helix DNA-binding domain"/>
    <property type="match status" value="1"/>
</dbReference>
<dbReference type="InterPro" id="IPR013249">
    <property type="entry name" value="RNA_pol_sigma70_r4_t2"/>
</dbReference>
<evidence type="ECO:0000256" key="3">
    <source>
        <dbReference type="ARBA" id="ARBA00023082"/>
    </source>
</evidence>
<dbReference type="Pfam" id="PF08281">
    <property type="entry name" value="Sigma70_r4_2"/>
    <property type="match status" value="1"/>
</dbReference>
<organism evidence="7 8">
    <name type="scientific">Pedobacter caeni</name>
    <dbReference type="NCBI Taxonomy" id="288992"/>
    <lineage>
        <taxon>Bacteria</taxon>
        <taxon>Pseudomonadati</taxon>
        <taxon>Bacteroidota</taxon>
        <taxon>Sphingobacteriia</taxon>
        <taxon>Sphingobacteriales</taxon>
        <taxon>Sphingobacteriaceae</taxon>
        <taxon>Pedobacter</taxon>
    </lineage>
</organism>
<dbReference type="PANTHER" id="PTHR43133">
    <property type="entry name" value="RNA POLYMERASE ECF-TYPE SIGMA FACTO"/>
    <property type="match status" value="1"/>
</dbReference>
<feature type="domain" description="RNA polymerase sigma-70 region 2" evidence="5">
    <location>
        <begin position="8"/>
        <end position="75"/>
    </location>
</feature>
<dbReference type="InterPro" id="IPR007627">
    <property type="entry name" value="RNA_pol_sigma70_r2"/>
</dbReference>
<dbReference type="PANTHER" id="PTHR43133:SF45">
    <property type="entry name" value="RNA POLYMERASE ECF-TYPE SIGMA FACTOR"/>
    <property type="match status" value="1"/>
</dbReference>
<keyword evidence="2" id="KW-0805">Transcription regulation</keyword>
<evidence type="ECO:0000259" key="5">
    <source>
        <dbReference type="Pfam" id="PF04542"/>
    </source>
</evidence>
<dbReference type="RefSeq" id="WP_073232020.1">
    <property type="nucleotide sequence ID" value="NZ_FQUQ01000003.1"/>
</dbReference>
<dbReference type="GO" id="GO:0006352">
    <property type="term" value="P:DNA-templated transcription initiation"/>
    <property type="evidence" value="ECO:0007669"/>
    <property type="project" value="InterPro"/>
</dbReference>
<keyword evidence="4" id="KW-0804">Transcription</keyword>
<dbReference type="GO" id="GO:0016987">
    <property type="term" value="F:sigma factor activity"/>
    <property type="evidence" value="ECO:0007669"/>
    <property type="project" value="UniProtKB-KW"/>
</dbReference>
<dbReference type="OrthoDB" id="9780326at2"/>
<dbReference type="AlphaFoldDB" id="A0A1M5DEY6"/>
<evidence type="ECO:0000313" key="8">
    <source>
        <dbReference type="Proteomes" id="UP000184287"/>
    </source>
</evidence>
<dbReference type="STRING" id="288992.SAMN04488522_103199"/>
<evidence type="ECO:0000256" key="2">
    <source>
        <dbReference type="ARBA" id="ARBA00023015"/>
    </source>
</evidence>
<evidence type="ECO:0000313" key="7">
    <source>
        <dbReference type="EMBL" id="SHF65414.1"/>
    </source>
</evidence>
<reference evidence="8" key="1">
    <citation type="submission" date="2016-11" db="EMBL/GenBank/DDBJ databases">
        <authorList>
            <person name="Varghese N."/>
            <person name="Submissions S."/>
        </authorList>
    </citation>
    <scope>NUCLEOTIDE SEQUENCE [LARGE SCALE GENOMIC DNA]</scope>
    <source>
        <strain evidence="8">DSM 16990</strain>
    </source>
</reference>
<sequence length="166" mass="19768">MEKAFIKMINEHRGIIYKVCNLYCLEKEYKKDLFQEIVLQLWKSFPSFRNESQRSTWMYRVALNTAITIFRKESRAPERRSISDAEFEIPDMDTFTDQQEQMGLLKQAINTLTQIEKAIILLYLEEKSYEEISEIIGISKTNVGVKINRIKIKLEKTIKSDRYELR</sequence>
<feature type="domain" description="RNA polymerase sigma factor 70 region 4 type 2" evidence="6">
    <location>
        <begin position="104"/>
        <end position="154"/>
    </location>
</feature>
<evidence type="ECO:0000256" key="1">
    <source>
        <dbReference type="ARBA" id="ARBA00010641"/>
    </source>
</evidence>
<dbReference type="InterPro" id="IPR014284">
    <property type="entry name" value="RNA_pol_sigma-70_dom"/>
</dbReference>
<dbReference type="Pfam" id="PF04542">
    <property type="entry name" value="Sigma70_r2"/>
    <property type="match status" value="1"/>
</dbReference>
<accession>A0A1M5DEY6</accession>
<keyword evidence="8" id="KW-1185">Reference proteome</keyword>
<evidence type="ECO:0000256" key="4">
    <source>
        <dbReference type="ARBA" id="ARBA00023163"/>
    </source>
</evidence>
<dbReference type="InterPro" id="IPR039425">
    <property type="entry name" value="RNA_pol_sigma-70-like"/>
</dbReference>
<name>A0A1M5DEY6_9SPHI</name>
<dbReference type="InterPro" id="IPR013325">
    <property type="entry name" value="RNA_pol_sigma_r2"/>
</dbReference>
<keyword evidence="3" id="KW-0731">Sigma factor</keyword>
<dbReference type="GO" id="GO:0003677">
    <property type="term" value="F:DNA binding"/>
    <property type="evidence" value="ECO:0007669"/>
    <property type="project" value="InterPro"/>
</dbReference>
<proteinExistence type="inferred from homology"/>
<dbReference type="Proteomes" id="UP000184287">
    <property type="component" value="Unassembled WGS sequence"/>
</dbReference>